<organism evidence="10 11">
    <name type="scientific">Tritrichomonas musculus</name>
    <dbReference type="NCBI Taxonomy" id="1915356"/>
    <lineage>
        <taxon>Eukaryota</taxon>
        <taxon>Metamonada</taxon>
        <taxon>Parabasalia</taxon>
        <taxon>Tritrichomonadida</taxon>
        <taxon>Tritrichomonadidae</taxon>
        <taxon>Tritrichomonas</taxon>
    </lineage>
</organism>
<evidence type="ECO:0000256" key="4">
    <source>
        <dbReference type="ARBA" id="ARBA00022692"/>
    </source>
</evidence>
<evidence type="ECO:0000256" key="1">
    <source>
        <dbReference type="ARBA" id="ARBA00004167"/>
    </source>
</evidence>
<name>A0ABR2KQU9_9EUKA</name>
<keyword evidence="4" id="KW-0812">Transmembrane</keyword>
<dbReference type="InterPro" id="IPR049625">
    <property type="entry name" value="Glyco_transf_61_cat"/>
</dbReference>
<keyword evidence="3" id="KW-0808">Transferase</keyword>
<dbReference type="Pfam" id="PF04577">
    <property type="entry name" value="Glyco_transf_61"/>
    <property type="match status" value="1"/>
</dbReference>
<reference evidence="10 11" key="1">
    <citation type="submission" date="2024-04" db="EMBL/GenBank/DDBJ databases">
        <title>Tritrichomonas musculus Genome.</title>
        <authorList>
            <person name="Alves-Ferreira E."/>
            <person name="Grigg M."/>
            <person name="Lorenzi H."/>
            <person name="Galac M."/>
        </authorList>
    </citation>
    <scope>NUCLEOTIDE SEQUENCE [LARGE SCALE GENOMIC DNA]</scope>
    <source>
        <strain evidence="10 11">EAF2021</strain>
    </source>
</reference>
<comment type="caution">
    <text evidence="10">The sequence shown here is derived from an EMBL/GenBank/DDBJ whole genome shotgun (WGS) entry which is preliminary data.</text>
</comment>
<dbReference type="PANTHER" id="PTHR20961:SF38">
    <property type="entry name" value="PROTEIN O-LINKED-MANNOSE BETA-1,4-N-ACETYLGLUCOSAMINYLTRANSFERASE 2"/>
    <property type="match status" value="1"/>
</dbReference>
<feature type="region of interest" description="Disordered" evidence="8">
    <location>
        <begin position="284"/>
        <end position="310"/>
    </location>
</feature>
<keyword evidence="5" id="KW-1133">Transmembrane helix</keyword>
<evidence type="ECO:0000256" key="2">
    <source>
        <dbReference type="ARBA" id="ARBA00022676"/>
    </source>
</evidence>
<keyword evidence="2" id="KW-0328">Glycosyltransferase</keyword>
<dbReference type="PANTHER" id="PTHR20961">
    <property type="entry name" value="GLYCOSYLTRANSFERASE"/>
    <property type="match status" value="1"/>
</dbReference>
<evidence type="ECO:0000256" key="6">
    <source>
        <dbReference type="ARBA" id="ARBA00023136"/>
    </source>
</evidence>
<evidence type="ECO:0000256" key="3">
    <source>
        <dbReference type="ARBA" id="ARBA00022679"/>
    </source>
</evidence>
<evidence type="ECO:0000256" key="5">
    <source>
        <dbReference type="ARBA" id="ARBA00022989"/>
    </source>
</evidence>
<sequence>MTAFAFCIFSILYNYNFNRSKKVIQNIDSNPCYHLKEVKSEGYTVEISFDKPIPEDIRLNLNSYFGYQTQAFDLPLVMRPGTPKILFSSNISLILDFFLPFVQNYTGYLICADPKNFKSSTFQIPHDVLSEVDNFMPLNMNIKHFRKTNDKEEPNKSLEPENEWSQMICYGTSYETRYCDMRHVAIYKQIFVFATQADFIFPEPFLTLGARSPPFDRSEGRLIYEPSVIHEPLSKIPGEIVHYSSTPLCYIMSRFYNSIMLWHTTFDFLVPAFHMFDKFEKNEKPSITNNSNKNEKSKNPLPKNSTSGNDQNNRYLFIRDFEVDAYPELIKTLSNHKIIFLYNDFVTRKFDRVIVGIEKLEINPSSARPGEGMFNIKYNFTKETAPNLRSSVLSALSIKEDPIDPFSPLILIIERKDTSHRFFVNIDDIEEYLLSRCDFCRVKRIDYTNENFTSQAGLTNRASVLIGVHGSGLANCLWMHPSTEKAPTAMIELFPNGYSCRDWFHGAANVSRVEYYSVMGKKDREKIKIVKKDKFKNSTFDDSEKEKLNYCKSHQELCSTTLCHDLLRDQNVTIEVGALSSVWLTIVSKFIHAQKLYE</sequence>
<keyword evidence="11" id="KW-1185">Reference proteome</keyword>
<keyword evidence="7" id="KW-0325">Glycoprotein</keyword>
<gene>
    <name evidence="10" type="ORF">M9Y10_021724</name>
</gene>
<comment type="subcellular location">
    <subcellularLocation>
        <location evidence="1">Membrane</location>
        <topology evidence="1">Single-pass membrane protein</topology>
    </subcellularLocation>
</comment>
<evidence type="ECO:0000256" key="8">
    <source>
        <dbReference type="SAM" id="MobiDB-lite"/>
    </source>
</evidence>
<protein>
    <recommendedName>
        <fullName evidence="9">Glycosyltransferase 61 catalytic domain-containing protein</fullName>
    </recommendedName>
</protein>
<evidence type="ECO:0000313" key="10">
    <source>
        <dbReference type="EMBL" id="KAK8893307.1"/>
    </source>
</evidence>
<dbReference type="Proteomes" id="UP001470230">
    <property type="component" value="Unassembled WGS sequence"/>
</dbReference>
<proteinExistence type="predicted"/>
<accession>A0ABR2KQU9</accession>
<evidence type="ECO:0000259" key="9">
    <source>
        <dbReference type="Pfam" id="PF04577"/>
    </source>
</evidence>
<dbReference type="EMBL" id="JAPFFF010000003">
    <property type="protein sequence ID" value="KAK8893307.1"/>
    <property type="molecule type" value="Genomic_DNA"/>
</dbReference>
<evidence type="ECO:0000313" key="11">
    <source>
        <dbReference type="Proteomes" id="UP001470230"/>
    </source>
</evidence>
<keyword evidence="6" id="KW-0472">Membrane</keyword>
<evidence type="ECO:0000256" key="7">
    <source>
        <dbReference type="ARBA" id="ARBA00023180"/>
    </source>
</evidence>
<feature type="domain" description="Glycosyltransferase 61 catalytic" evidence="9">
    <location>
        <begin position="262"/>
        <end position="483"/>
    </location>
</feature>
<dbReference type="InterPro" id="IPR007657">
    <property type="entry name" value="Glycosyltransferase_61"/>
</dbReference>